<name>A0AAU7YH81_9RICK</name>
<dbReference type="EMBL" id="CP158586">
    <property type="protein sequence ID" value="XCA33086.1"/>
    <property type="molecule type" value="Genomic_DNA"/>
</dbReference>
<feature type="transmembrane region" description="Helical" evidence="2">
    <location>
        <begin position="41"/>
        <end position="64"/>
    </location>
</feature>
<keyword evidence="2" id="KW-1133">Transmembrane helix</keyword>
<feature type="region of interest" description="Disordered" evidence="1">
    <location>
        <begin position="417"/>
        <end position="442"/>
    </location>
</feature>
<dbReference type="SUPFAM" id="SSF57997">
    <property type="entry name" value="Tropomyosin"/>
    <property type="match status" value="1"/>
</dbReference>
<reference evidence="5" key="1">
    <citation type="submission" date="2024-06" db="EMBL/GenBank/DDBJ databases">
        <title>Genome assembly of the Polyergus mexicanus.</title>
        <authorList>
            <person name="Cash E."/>
            <person name="Tustsui N.D."/>
            <person name="Ward P."/>
            <person name="Nguyen O."/>
            <person name="Sahasrabudhe R."/>
            <person name="Fairbairn C.W."/>
            <person name="Seligmann W.E."/>
            <person name="Sacco S."/>
            <person name="Beraut E."/>
            <person name="Miller C."/>
            <person name="Toffelmier E."/>
            <person name="Shaffer H.B."/>
        </authorList>
    </citation>
    <scope>NUCLEOTIDE SEQUENCE</scope>
    <source>
        <strain evidence="5">NDT 795.1</strain>
    </source>
</reference>
<evidence type="ECO:0000259" key="4">
    <source>
        <dbReference type="Pfam" id="PF13863"/>
    </source>
</evidence>
<dbReference type="PANTHER" id="PTHR43941:SF1">
    <property type="entry name" value="STRUCTURAL MAINTENANCE OF CHROMOSOMES PROTEIN 2"/>
    <property type="match status" value="1"/>
</dbReference>
<dbReference type="InterPro" id="IPR025252">
    <property type="entry name" value="DUF4200"/>
</dbReference>
<dbReference type="Gene3D" id="1.20.5.340">
    <property type="match status" value="1"/>
</dbReference>
<feature type="transmembrane region" description="Helical" evidence="2">
    <location>
        <begin position="12"/>
        <end position="35"/>
    </location>
</feature>
<sequence>MGNLYDKNNAPYLIVVVLATLTLLASGTLAVAPYIAFLSPIAAFNVALLVALSLSILSTLIFALSCKMIGNNKKIEVERNKFAEKEQELESVKQQLESKVQELENEITLGKEAGEAANKQEEQLNELTQEKQSLESEIEGLNKEIDQLKKQLTDAHQELNLAEQELTNIKQQLDDAIKELNNKDNQIRELEGKIRELNNRMTVVVDATSKHTKKLNNQLNRLTQEKKDLESKVKRLNDEKERLEAELKTETEKAEQSERKLAQEKKAKENLGREVKGLNNQLSGLTQEKQDLEGKIEELGEKIKSLNEQLNGAQQTLAKKKQELEQEREDFHFELEEMKNNHKTDMDKFKKQAEECLKDKEISVLSVVKERVEQGLSGSEEQQYMQDTDHIQEAVDKFMQPIYEKLGINNQLDISSEHSSGFEGTDENTSANKQFSKPKSPYISIPIRPPYTELNDASCDSGYFSGCSTSTNSYHTF</sequence>
<accession>A0AAU7YH81</accession>
<dbReference type="Pfam" id="PF06785">
    <property type="entry name" value="UPF0242"/>
    <property type="match status" value="1"/>
</dbReference>
<dbReference type="Gene3D" id="1.20.5.1160">
    <property type="entry name" value="Vasodilator-stimulated phosphoprotein"/>
    <property type="match status" value="1"/>
</dbReference>
<feature type="domain" description="UPF0242" evidence="3">
    <location>
        <begin position="43"/>
        <end position="198"/>
    </location>
</feature>
<dbReference type="InterPro" id="IPR009623">
    <property type="entry name" value="UPF0242_N"/>
</dbReference>
<feature type="domain" description="DUF4200" evidence="4">
    <location>
        <begin position="210"/>
        <end position="299"/>
    </location>
</feature>
<protein>
    <submittedName>
        <fullName evidence="5">DUF4200 domain-containing protein</fullName>
    </submittedName>
</protein>
<evidence type="ECO:0000256" key="2">
    <source>
        <dbReference type="SAM" id="Phobius"/>
    </source>
</evidence>
<proteinExistence type="predicted"/>
<organism evidence="5">
    <name type="scientific">Wolbachia endosymbiont of Polyergus mexicanus</name>
    <dbReference type="NCBI Taxonomy" id="3171167"/>
    <lineage>
        <taxon>Bacteria</taxon>
        <taxon>Pseudomonadati</taxon>
        <taxon>Pseudomonadota</taxon>
        <taxon>Alphaproteobacteria</taxon>
        <taxon>Rickettsiales</taxon>
        <taxon>Anaplasmataceae</taxon>
        <taxon>Wolbachieae</taxon>
        <taxon>Wolbachia</taxon>
    </lineage>
</organism>
<evidence type="ECO:0000259" key="3">
    <source>
        <dbReference type="Pfam" id="PF06785"/>
    </source>
</evidence>
<dbReference type="AlphaFoldDB" id="A0AAU7YH81"/>
<dbReference type="Pfam" id="PF13863">
    <property type="entry name" value="DUF4200"/>
    <property type="match status" value="1"/>
</dbReference>
<keyword evidence="2" id="KW-0472">Membrane</keyword>
<gene>
    <name evidence="5" type="ORF">ABS808_04830</name>
</gene>
<keyword evidence="2" id="KW-0812">Transmembrane</keyword>
<dbReference type="PANTHER" id="PTHR43941">
    <property type="entry name" value="STRUCTURAL MAINTENANCE OF CHROMOSOMES PROTEIN 2"/>
    <property type="match status" value="1"/>
</dbReference>
<evidence type="ECO:0000256" key="1">
    <source>
        <dbReference type="SAM" id="MobiDB-lite"/>
    </source>
</evidence>
<feature type="region of interest" description="Disordered" evidence="1">
    <location>
        <begin position="245"/>
        <end position="271"/>
    </location>
</feature>
<evidence type="ECO:0000313" key="5">
    <source>
        <dbReference type="EMBL" id="XCA33086.1"/>
    </source>
</evidence>